<dbReference type="EMBL" id="JAMSHJ010000003">
    <property type="protein sequence ID" value="KAI5428772.1"/>
    <property type="molecule type" value="Genomic_DNA"/>
</dbReference>
<accession>A0A9D4XY93</accession>
<proteinExistence type="predicted"/>
<comment type="caution">
    <text evidence="2">The sequence shown here is derived from an EMBL/GenBank/DDBJ whole genome shotgun (WGS) entry which is preliminary data.</text>
</comment>
<feature type="compositionally biased region" description="Polar residues" evidence="1">
    <location>
        <begin position="1"/>
        <end position="14"/>
    </location>
</feature>
<dbReference type="Gramene" id="Psat03G0368500-T1">
    <property type="protein sequence ID" value="KAI5428772.1"/>
    <property type="gene ID" value="KIW84_033685"/>
</dbReference>
<dbReference type="Proteomes" id="UP001058974">
    <property type="component" value="Chromosome 3"/>
</dbReference>
<dbReference type="AlphaFoldDB" id="A0A9D4XY93"/>
<feature type="region of interest" description="Disordered" evidence="1">
    <location>
        <begin position="1"/>
        <end position="20"/>
    </location>
</feature>
<evidence type="ECO:0000256" key="1">
    <source>
        <dbReference type="SAM" id="MobiDB-lite"/>
    </source>
</evidence>
<evidence type="ECO:0000313" key="3">
    <source>
        <dbReference type="Proteomes" id="UP001058974"/>
    </source>
</evidence>
<name>A0A9D4XY93_PEA</name>
<reference evidence="2 3" key="1">
    <citation type="journal article" date="2022" name="Nat. Genet.">
        <title>Improved pea reference genome and pan-genome highlight genomic features and evolutionary characteristics.</title>
        <authorList>
            <person name="Yang T."/>
            <person name="Liu R."/>
            <person name="Luo Y."/>
            <person name="Hu S."/>
            <person name="Wang D."/>
            <person name="Wang C."/>
            <person name="Pandey M.K."/>
            <person name="Ge S."/>
            <person name="Xu Q."/>
            <person name="Li N."/>
            <person name="Li G."/>
            <person name="Huang Y."/>
            <person name="Saxena R.K."/>
            <person name="Ji Y."/>
            <person name="Li M."/>
            <person name="Yan X."/>
            <person name="He Y."/>
            <person name="Liu Y."/>
            <person name="Wang X."/>
            <person name="Xiang C."/>
            <person name="Varshney R.K."/>
            <person name="Ding H."/>
            <person name="Gao S."/>
            <person name="Zong X."/>
        </authorList>
    </citation>
    <scope>NUCLEOTIDE SEQUENCE [LARGE SCALE GENOMIC DNA]</scope>
    <source>
        <strain evidence="2 3">cv. Zhongwan 6</strain>
    </source>
</reference>
<keyword evidence="3" id="KW-1185">Reference proteome</keyword>
<evidence type="ECO:0000313" key="2">
    <source>
        <dbReference type="EMBL" id="KAI5428772.1"/>
    </source>
</evidence>
<sequence>METSLSSSINSVQPSDYEEAEPAFNSHANSIFNSFLEMQHRVGQKIKAQQLADFNYPLPLKGFTYDPSKLLGSDMGTNGTSQGHKIMGQHLNIGITKHHENISILQDHGDWPRVLTCIVPAGQNTKQDLQCKTGQEANNHNPPAVQDEICYTNLSKSA</sequence>
<protein>
    <submittedName>
        <fullName evidence="2">Uncharacterized protein</fullName>
    </submittedName>
</protein>
<organism evidence="2 3">
    <name type="scientific">Pisum sativum</name>
    <name type="common">Garden pea</name>
    <name type="synonym">Lathyrus oleraceus</name>
    <dbReference type="NCBI Taxonomy" id="3888"/>
    <lineage>
        <taxon>Eukaryota</taxon>
        <taxon>Viridiplantae</taxon>
        <taxon>Streptophyta</taxon>
        <taxon>Embryophyta</taxon>
        <taxon>Tracheophyta</taxon>
        <taxon>Spermatophyta</taxon>
        <taxon>Magnoliopsida</taxon>
        <taxon>eudicotyledons</taxon>
        <taxon>Gunneridae</taxon>
        <taxon>Pentapetalae</taxon>
        <taxon>rosids</taxon>
        <taxon>fabids</taxon>
        <taxon>Fabales</taxon>
        <taxon>Fabaceae</taxon>
        <taxon>Papilionoideae</taxon>
        <taxon>50 kb inversion clade</taxon>
        <taxon>NPAAA clade</taxon>
        <taxon>Hologalegina</taxon>
        <taxon>IRL clade</taxon>
        <taxon>Fabeae</taxon>
        <taxon>Lathyrus</taxon>
    </lineage>
</organism>
<gene>
    <name evidence="2" type="ORF">KIW84_033685</name>
</gene>